<dbReference type="EMBL" id="JMSN01000036">
    <property type="protein sequence ID" value="KDN46265.1"/>
    <property type="molecule type" value="Genomic_DNA"/>
</dbReference>
<reference evidence="2 3" key="1">
    <citation type="submission" date="2014-05" db="EMBL/GenBank/DDBJ databases">
        <title>Draft genome sequence of a rare smut relative, Tilletiaria anomala UBC 951.</title>
        <authorList>
            <consortium name="DOE Joint Genome Institute"/>
            <person name="Toome M."/>
            <person name="Kuo A."/>
            <person name="Henrissat B."/>
            <person name="Lipzen A."/>
            <person name="Tritt A."/>
            <person name="Yoshinaga Y."/>
            <person name="Zane M."/>
            <person name="Barry K."/>
            <person name="Grigoriev I.V."/>
            <person name="Spatafora J.W."/>
            <person name="Aimea M.C."/>
        </authorList>
    </citation>
    <scope>NUCLEOTIDE SEQUENCE [LARGE SCALE GENOMIC DNA]</scope>
    <source>
        <strain evidence="2 3">UBC 951</strain>
    </source>
</reference>
<dbReference type="RefSeq" id="XP_013243476.1">
    <property type="nucleotide sequence ID" value="XM_013388022.1"/>
</dbReference>
<dbReference type="InParanoid" id="A0A066W669"/>
<proteinExistence type="predicted"/>
<dbReference type="AlphaFoldDB" id="A0A066W669"/>
<dbReference type="Proteomes" id="UP000027361">
    <property type="component" value="Unassembled WGS sequence"/>
</dbReference>
<feature type="compositionally biased region" description="Low complexity" evidence="1">
    <location>
        <begin position="311"/>
        <end position="320"/>
    </location>
</feature>
<dbReference type="GeneID" id="25265998"/>
<dbReference type="OrthoDB" id="3209743at2759"/>
<accession>A0A066W669</accession>
<feature type="region of interest" description="Disordered" evidence="1">
    <location>
        <begin position="122"/>
        <end position="146"/>
    </location>
</feature>
<evidence type="ECO:0000313" key="3">
    <source>
        <dbReference type="Proteomes" id="UP000027361"/>
    </source>
</evidence>
<gene>
    <name evidence="2" type="ORF">K437DRAFT_268148</name>
</gene>
<organism evidence="2 3">
    <name type="scientific">Tilletiaria anomala (strain ATCC 24038 / CBS 436.72 / UBC 951)</name>
    <dbReference type="NCBI Taxonomy" id="1037660"/>
    <lineage>
        <taxon>Eukaryota</taxon>
        <taxon>Fungi</taxon>
        <taxon>Dikarya</taxon>
        <taxon>Basidiomycota</taxon>
        <taxon>Ustilaginomycotina</taxon>
        <taxon>Exobasidiomycetes</taxon>
        <taxon>Georgefischeriales</taxon>
        <taxon>Tilletiariaceae</taxon>
        <taxon>Tilletiaria</taxon>
    </lineage>
</organism>
<evidence type="ECO:0000313" key="2">
    <source>
        <dbReference type="EMBL" id="KDN46265.1"/>
    </source>
</evidence>
<sequence length="320" mass="35638">MGKKAGKNADDGAVVLASKKGPDGGVLFSSSDAILNAVAEQVKLTHITKPWTRDAWERAKPWVLEQRQKLEGMGWASADVARTELYVLKKNAPHGADTDDGFLYIRIPKKFIDFMRCAKGDDPAAEDEAAGEDGKKKKRVVKKKENAPSYELSHPEIWRIRIDADTETSDREANVLLDVAEPLENIFYLLQVLQPGLARIHASRKDVIQPGTMQSGMRDDAEAPTVRHRAQVAASESYMRTLPPAFWLKRNEGELRKILTEKTFDETLKAAEEGQARGATERTVKDIKEKVWEEQLKMDQLSVKDKKKKGSASAESKAAA</sequence>
<dbReference type="HOGENOM" id="CLU_874705_0_0_1"/>
<protein>
    <submittedName>
        <fullName evidence="2">Uncharacterized protein</fullName>
    </submittedName>
</protein>
<name>A0A066W669_TILAU</name>
<evidence type="ECO:0000256" key="1">
    <source>
        <dbReference type="SAM" id="MobiDB-lite"/>
    </source>
</evidence>
<comment type="caution">
    <text evidence="2">The sequence shown here is derived from an EMBL/GenBank/DDBJ whole genome shotgun (WGS) entry which is preliminary data.</text>
</comment>
<feature type="region of interest" description="Disordered" evidence="1">
    <location>
        <begin position="298"/>
        <end position="320"/>
    </location>
</feature>
<dbReference type="OMA" id="EAPAMRH"/>
<keyword evidence="3" id="KW-1185">Reference proteome</keyword>